<dbReference type="EMBL" id="JAUTBL010000002">
    <property type="protein sequence ID" value="MDQ1185965.1"/>
    <property type="molecule type" value="Genomic_DNA"/>
</dbReference>
<keyword evidence="2" id="KW-1185">Reference proteome</keyword>
<gene>
    <name evidence="1" type="ORF">QE408_003108</name>
</gene>
<comment type="caution">
    <text evidence="1">The sequence shown here is derived from an EMBL/GenBank/DDBJ whole genome shotgun (WGS) entry which is preliminary data.</text>
</comment>
<reference evidence="1 2" key="1">
    <citation type="submission" date="2023-07" db="EMBL/GenBank/DDBJ databases">
        <title>Functional and genomic diversity of the sorghum phyllosphere microbiome.</title>
        <authorList>
            <person name="Shade A."/>
        </authorList>
    </citation>
    <scope>NUCLEOTIDE SEQUENCE [LARGE SCALE GENOMIC DNA]</scope>
    <source>
        <strain evidence="1 2">SORGH_AS_1126</strain>
    </source>
</reference>
<proteinExistence type="predicted"/>
<sequence length="113" mass="12314">MTMIMSADGLSLEEGLSHSDPVASCLARMSVSTFASSLLELLNAEVQRGTNPVALMHALARFQVQAHASLAAQFMDPAGIPHVFDLYELTLNSEYIQHAARARVTGEKMRRGR</sequence>
<organism evidence="1 2">
    <name type="scientific">Agrobacterium larrymoorei</name>
    <dbReference type="NCBI Taxonomy" id="160699"/>
    <lineage>
        <taxon>Bacteria</taxon>
        <taxon>Pseudomonadati</taxon>
        <taxon>Pseudomonadota</taxon>
        <taxon>Alphaproteobacteria</taxon>
        <taxon>Hyphomicrobiales</taxon>
        <taxon>Rhizobiaceae</taxon>
        <taxon>Rhizobium/Agrobacterium group</taxon>
        <taxon>Agrobacterium</taxon>
    </lineage>
</organism>
<evidence type="ECO:0000313" key="1">
    <source>
        <dbReference type="EMBL" id="MDQ1185965.1"/>
    </source>
</evidence>
<evidence type="ECO:0000313" key="2">
    <source>
        <dbReference type="Proteomes" id="UP001224781"/>
    </source>
</evidence>
<accession>A0ABU0ULX6</accession>
<dbReference type="RefSeq" id="WP_306932608.1">
    <property type="nucleotide sequence ID" value="NZ_JAUTBL010000002.1"/>
</dbReference>
<dbReference type="Proteomes" id="UP001224781">
    <property type="component" value="Unassembled WGS sequence"/>
</dbReference>
<protein>
    <submittedName>
        <fullName evidence="1">Uncharacterized protein</fullName>
    </submittedName>
</protein>
<name>A0ABU0ULX6_9HYPH</name>